<dbReference type="FunFam" id="1.20.1260.60:FF:000002">
    <property type="entry name" value="Vacuolar protein sorting-associated protein IST1"/>
    <property type="match status" value="1"/>
</dbReference>
<accession>A0AAD4J2R7</accession>
<dbReference type="PANTHER" id="PTHR12161">
    <property type="entry name" value="IST1 FAMILY MEMBER"/>
    <property type="match status" value="1"/>
</dbReference>
<dbReference type="AlphaFoldDB" id="A0AAD4J2R7"/>
<name>A0AAD4J2R7_PERFH</name>
<sequence length="272" mass="30825">MGKRLNGLVGRRSKAWKLRKVANVAVSRIGILRKVHGVRCSQARSDVIQLLHQGHQQRALLRVEQVMEEQNALDAFVMIESYCHLLGERAEMITNTICSWGECPDELKEAMSSLIFASSRCGAFPELQHIRRILTSRYGKDLVFSANSNSTLHPKLVQRLSIERASSEARQDLLKQIAKDNGIALHHLDDIDDQPISKTQMRHSQEVDSLILDDDNEEITENIVGCDSNKIDAQVDDGTRRNKYYLRRSHLHINALDSHTMQLLNHLTCGSN</sequence>
<dbReference type="GO" id="GO:0015031">
    <property type="term" value="P:protein transport"/>
    <property type="evidence" value="ECO:0007669"/>
    <property type="project" value="InterPro"/>
</dbReference>
<dbReference type="PANTHER" id="PTHR12161:SF16">
    <property type="entry name" value="REGULATOR OF VPS4 ACTIVITY IN THE MVB PATHWAY PROTEIN"/>
    <property type="match status" value="1"/>
</dbReference>
<evidence type="ECO:0000256" key="1">
    <source>
        <dbReference type="ARBA" id="ARBA00005536"/>
    </source>
</evidence>
<evidence type="ECO:0000313" key="2">
    <source>
        <dbReference type="EMBL" id="KAH6825874.1"/>
    </source>
</evidence>
<dbReference type="InterPro" id="IPR005061">
    <property type="entry name" value="Ist1"/>
</dbReference>
<dbReference type="Gene3D" id="1.20.1260.60">
    <property type="entry name" value="Vacuolar protein sorting-associated protein Ist1"/>
    <property type="match status" value="1"/>
</dbReference>
<dbReference type="Pfam" id="PF03398">
    <property type="entry name" value="Ist1"/>
    <property type="match status" value="1"/>
</dbReference>
<dbReference type="Proteomes" id="UP001190926">
    <property type="component" value="Unassembled WGS sequence"/>
</dbReference>
<gene>
    <name evidence="2" type="ORF">C2S53_001290</name>
</gene>
<protein>
    <recommendedName>
        <fullName evidence="4">IST1-like protein</fullName>
    </recommendedName>
</protein>
<reference evidence="2 3" key="1">
    <citation type="journal article" date="2021" name="Nat. Commun.">
        <title>Incipient diploidization of the medicinal plant Perilla within 10,000 years.</title>
        <authorList>
            <person name="Zhang Y."/>
            <person name="Shen Q."/>
            <person name="Leng L."/>
            <person name="Zhang D."/>
            <person name="Chen S."/>
            <person name="Shi Y."/>
            <person name="Ning Z."/>
            <person name="Chen S."/>
        </authorList>
    </citation>
    <scope>NUCLEOTIDE SEQUENCE [LARGE SCALE GENOMIC DNA]</scope>
    <source>
        <strain evidence="3">cv. PC099</strain>
    </source>
</reference>
<organism evidence="2 3">
    <name type="scientific">Perilla frutescens var. hirtella</name>
    <name type="common">Perilla citriodora</name>
    <name type="synonym">Perilla setoyensis</name>
    <dbReference type="NCBI Taxonomy" id="608512"/>
    <lineage>
        <taxon>Eukaryota</taxon>
        <taxon>Viridiplantae</taxon>
        <taxon>Streptophyta</taxon>
        <taxon>Embryophyta</taxon>
        <taxon>Tracheophyta</taxon>
        <taxon>Spermatophyta</taxon>
        <taxon>Magnoliopsida</taxon>
        <taxon>eudicotyledons</taxon>
        <taxon>Gunneridae</taxon>
        <taxon>Pentapetalae</taxon>
        <taxon>asterids</taxon>
        <taxon>lamiids</taxon>
        <taxon>Lamiales</taxon>
        <taxon>Lamiaceae</taxon>
        <taxon>Nepetoideae</taxon>
        <taxon>Elsholtzieae</taxon>
        <taxon>Perilla</taxon>
    </lineage>
</organism>
<dbReference type="InterPro" id="IPR042277">
    <property type="entry name" value="IST1-like"/>
</dbReference>
<evidence type="ECO:0008006" key="4">
    <source>
        <dbReference type="Google" id="ProtNLM"/>
    </source>
</evidence>
<comment type="similarity">
    <text evidence="1">Belongs to the IST1 family.</text>
</comment>
<dbReference type="EMBL" id="SDAM02000168">
    <property type="protein sequence ID" value="KAH6825874.1"/>
    <property type="molecule type" value="Genomic_DNA"/>
</dbReference>
<keyword evidence="3" id="KW-1185">Reference proteome</keyword>
<proteinExistence type="inferred from homology"/>
<comment type="caution">
    <text evidence="2">The sequence shown here is derived from an EMBL/GenBank/DDBJ whole genome shotgun (WGS) entry which is preliminary data.</text>
</comment>
<evidence type="ECO:0000313" key="3">
    <source>
        <dbReference type="Proteomes" id="UP001190926"/>
    </source>
</evidence>